<proteinExistence type="predicted"/>
<accession>A0ACC1WPE8</accession>
<reference evidence="1 2" key="1">
    <citation type="journal article" date="2023" name="Science">
        <title>Complex scaffold remodeling in plant triterpene biosynthesis.</title>
        <authorList>
            <person name="De La Pena R."/>
            <person name="Hodgson H."/>
            <person name="Liu J.C."/>
            <person name="Stephenson M.J."/>
            <person name="Martin A.C."/>
            <person name="Owen C."/>
            <person name="Harkess A."/>
            <person name="Leebens-Mack J."/>
            <person name="Jimenez L.E."/>
            <person name="Osbourn A."/>
            <person name="Sattely E.S."/>
        </authorList>
    </citation>
    <scope>NUCLEOTIDE SEQUENCE [LARGE SCALE GENOMIC DNA]</scope>
    <source>
        <strain evidence="2">cv. JPN11</strain>
        <tissue evidence="1">Leaf</tissue>
    </source>
</reference>
<evidence type="ECO:0000313" key="2">
    <source>
        <dbReference type="Proteomes" id="UP001164539"/>
    </source>
</evidence>
<dbReference type="Proteomes" id="UP001164539">
    <property type="component" value="Chromosome 14"/>
</dbReference>
<dbReference type="EMBL" id="CM051407">
    <property type="protein sequence ID" value="KAJ4700863.1"/>
    <property type="molecule type" value="Genomic_DNA"/>
</dbReference>
<organism evidence="1 2">
    <name type="scientific">Melia azedarach</name>
    <name type="common">Chinaberry tree</name>
    <dbReference type="NCBI Taxonomy" id="155640"/>
    <lineage>
        <taxon>Eukaryota</taxon>
        <taxon>Viridiplantae</taxon>
        <taxon>Streptophyta</taxon>
        <taxon>Embryophyta</taxon>
        <taxon>Tracheophyta</taxon>
        <taxon>Spermatophyta</taxon>
        <taxon>Magnoliopsida</taxon>
        <taxon>eudicotyledons</taxon>
        <taxon>Gunneridae</taxon>
        <taxon>Pentapetalae</taxon>
        <taxon>rosids</taxon>
        <taxon>malvids</taxon>
        <taxon>Sapindales</taxon>
        <taxon>Meliaceae</taxon>
        <taxon>Melia</taxon>
    </lineage>
</organism>
<comment type="caution">
    <text evidence="1">The sequence shown here is derived from an EMBL/GenBank/DDBJ whole genome shotgun (WGS) entry which is preliminary data.</text>
</comment>
<name>A0ACC1WPE8_MELAZ</name>
<protein>
    <submittedName>
        <fullName evidence="1">Alcohol dehydrogenase</fullName>
    </submittedName>
</protein>
<sequence length="355" mass="38796">MSSENVTENCLGWAAGDPSGVLSPYKFSRRAPGSDDVSLTITHCGICHADVLWPRNQFGDSNYPLVPGHEIVGIVKEVGSNVKGFKVGDHVGVGPYINSCKHCKFCDDRQENCCENGFVLTFNAIDEDGTITKGGFSTFIVVHQRFCFRIPDNYPLAAAAPLLCAGITCYSPMMRYKMNQPGKSLGVIGLGGLGHMAVKFGKAFGLNITVFSTSVSKKDDALNLLGADKFVISSDLQQMTALANSYDFMIDTTSGDHPFDPYLSLLKITGLYVLVGAMEEVRFNTLNFIMGMKTITGSVMGGTKETQEMIDFCAANGIYPEIEIIPIQYVNEALERMENKDVKYRFVIDIANSMK</sequence>
<evidence type="ECO:0000313" key="1">
    <source>
        <dbReference type="EMBL" id="KAJ4700863.1"/>
    </source>
</evidence>
<gene>
    <name evidence="1" type="ORF">OWV82_024184</name>
</gene>
<keyword evidence="2" id="KW-1185">Reference proteome</keyword>